<evidence type="ECO:0000313" key="2">
    <source>
        <dbReference type="EMBL" id="PMD58565.1"/>
    </source>
</evidence>
<dbReference type="AlphaFoldDB" id="A0A2J6T6B6"/>
<reference evidence="2 3" key="1">
    <citation type="submission" date="2016-04" db="EMBL/GenBank/DDBJ databases">
        <title>A degradative enzymes factory behind the ericoid mycorrhizal symbiosis.</title>
        <authorList>
            <consortium name="DOE Joint Genome Institute"/>
            <person name="Martino E."/>
            <person name="Morin E."/>
            <person name="Grelet G."/>
            <person name="Kuo A."/>
            <person name="Kohler A."/>
            <person name="Daghino S."/>
            <person name="Barry K."/>
            <person name="Choi C."/>
            <person name="Cichocki N."/>
            <person name="Clum A."/>
            <person name="Copeland A."/>
            <person name="Hainaut M."/>
            <person name="Haridas S."/>
            <person name="Labutti K."/>
            <person name="Lindquist E."/>
            <person name="Lipzen A."/>
            <person name="Khouja H.-R."/>
            <person name="Murat C."/>
            <person name="Ohm R."/>
            <person name="Olson A."/>
            <person name="Spatafora J."/>
            <person name="Veneault-Fourrey C."/>
            <person name="Henrissat B."/>
            <person name="Grigoriev I."/>
            <person name="Martin F."/>
            <person name="Perotto S."/>
        </authorList>
    </citation>
    <scope>NUCLEOTIDE SEQUENCE [LARGE SCALE GENOMIC DNA]</scope>
    <source>
        <strain evidence="2 3">E</strain>
    </source>
</reference>
<feature type="compositionally biased region" description="Polar residues" evidence="1">
    <location>
        <begin position="187"/>
        <end position="215"/>
    </location>
</feature>
<proteinExistence type="predicted"/>
<dbReference type="Proteomes" id="UP000235371">
    <property type="component" value="Unassembled WGS sequence"/>
</dbReference>
<dbReference type="OrthoDB" id="3546699at2759"/>
<dbReference type="RefSeq" id="XP_024735469.1">
    <property type="nucleotide sequence ID" value="XM_024886899.1"/>
</dbReference>
<feature type="region of interest" description="Disordered" evidence="1">
    <location>
        <begin position="142"/>
        <end position="215"/>
    </location>
</feature>
<evidence type="ECO:0000256" key="1">
    <source>
        <dbReference type="SAM" id="MobiDB-lite"/>
    </source>
</evidence>
<dbReference type="EMBL" id="KZ613817">
    <property type="protein sequence ID" value="PMD58565.1"/>
    <property type="molecule type" value="Genomic_DNA"/>
</dbReference>
<organism evidence="2 3">
    <name type="scientific">Hyaloscypha bicolor E</name>
    <dbReference type="NCBI Taxonomy" id="1095630"/>
    <lineage>
        <taxon>Eukaryota</taxon>
        <taxon>Fungi</taxon>
        <taxon>Dikarya</taxon>
        <taxon>Ascomycota</taxon>
        <taxon>Pezizomycotina</taxon>
        <taxon>Leotiomycetes</taxon>
        <taxon>Helotiales</taxon>
        <taxon>Hyaloscyphaceae</taxon>
        <taxon>Hyaloscypha</taxon>
        <taxon>Hyaloscypha bicolor</taxon>
    </lineage>
</organism>
<name>A0A2J6T6B6_9HELO</name>
<feature type="compositionally biased region" description="Pro residues" evidence="1">
    <location>
        <begin position="154"/>
        <end position="169"/>
    </location>
</feature>
<sequence length="423" mass="45785">MDSSPIADVRTGIVSIIQEFAEAYELFKRWRKGRAGKKAVGQEECETSLHEGQTTIEGTFNHLSLQHGARFHSGDKKSLDSIRNIRKRFRDAVVDVLTSSVAEKGGNNAKINPIALREASEAARKDTILTMDELSNLILTGTAGPFRATDPGDILPPMPLRPVRPPQPPGANLNSSQASLGRPPAGSASSSQTTLNPQTDQTSVGNPVQGSGSAISSQTSLGVLFAPSPQRSNIYSPASGWKMPKFEDTVDSSTSLVRTSSSSRSALNWMFPPKPVRSYYDITPLEPTPPVVPSFTCNEDPSDVLQDGEAAVQRLWAVANNTIVEERPGLYLHSAPLLQGPWASIWEDEPEPRPRTPLLYEREVRPIPEATSPSLLLSPARLGNRPASAQAGKRVRSEPMLEFSTPASRFRRHVSGPSDARGG</sequence>
<evidence type="ECO:0000313" key="3">
    <source>
        <dbReference type="Proteomes" id="UP000235371"/>
    </source>
</evidence>
<keyword evidence="3" id="KW-1185">Reference proteome</keyword>
<accession>A0A2J6T6B6</accession>
<protein>
    <submittedName>
        <fullName evidence="2">Uncharacterized protein</fullName>
    </submittedName>
</protein>
<dbReference type="GeneID" id="36594976"/>
<dbReference type="InParanoid" id="A0A2J6T6B6"/>
<feature type="region of interest" description="Disordered" evidence="1">
    <location>
        <begin position="370"/>
        <end position="423"/>
    </location>
</feature>
<gene>
    <name evidence="2" type="ORF">K444DRAFT_663899</name>
</gene>